<sequence>MHRLEHTGPGDECSENGERERGAQQRDVPDAQHAASFLHEHRMQICGTGEPGHEGSVLDGVPGPVTTPTQNLVTPPCAEDDADSEESPCDEGPATGGKQPALSHPTSDKCSDGEGERHGETHIAEIQHRRMERHERMVLQQWVGTRAVESGWRREVAERIGRTSHQVEEEERDEQHGEQGPADEWIGQSTAELDHHRHEITAEDHRPQDDRPLKRTPECGEVVEGRGLRGPVVGDELHGEVTGNQRSFHGDEGQDTTEQHKCGIEPGKTDEIGSTTDEPVANRDGTQQGSGETERDAGTTKCNIHRVHAGASTTGTFPPSTA</sequence>
<feature type="region of interest" description="Disordered" evidence="1">
    <location>
        <begin position="159"/>
        <end position="322"/>
    </location>
</feature>
<feature type="region of interest" description="Disordered" evidence="1">
    <location>
        <begin position="1"/>
        <end position="122"/>
    </location>
</feature>
<name>A0A6J5YJ72_9ZZZZ</name>
<feature type="compositionally biased region" description="Basic and acidic residues" evidence="1">
    <location>
        <begin position="192"/>
        <end position="227"/>
    </location>
</feature>
<protein>
    <submittedName>
        <fullName evidence="2">Unannotated protein</fullName>
    </submittedName>
</protein>
<accession>A0A6J5YJ72</accession>
<feature type="compositionally biased region" description="Polar residues" evidence="1">
    <location>
        <begin position="311"/>
        <end position="322"/>
    </location>
</feature>
<evidence type="ECO:0000256" key="1">
    <source>
        <dbReference type="SAM" id="MobiDB-lite"/>
    </source>
</evidence>
<gene>
    <name evidence="2" type="ORF">UFOPK1392_01358</name>
</gene>
<feature type="compositionally biased region" description="Basic and acidic residues" evidence="1">
    <location>
        <begin position="16"/>
        <end position="30"/>
    </location>
</feature>
<evidence type="ECO:0000313" key="2">
    <source>
        <dbReference type="EMBL" id="CAB4323602.1"/>
    </source>
</evidence>
<proteinExistence type="predicted"/>
<feature type="compositionally biased region" description="Basic and acidic residues" evidence="1">
    <location>
        <begin position="106"/>
        <end position="122"/>
    </location>
</feature>
<reference evidence="2" key="1">
    <citation type="submission" date="2020-05" db="EMBL/GenBank/DDBJ databases">
        <authorList>
            <person name="Chiriac C."/>
            <person name="Salcher M."/>
            <person name="Ghai R."/>
            <person name="Kavagutti S V."/>
        </authorList>
    </citation>
    <scope>NUCLEOTIDE SEQUENCE</scope>
</reference>
<feature type="compositionally biased region" description="Basic and acidic residues" evidence="1">
    <location>
        <begin position="248"/>
        <end position="271"/>
    </location>
</feature>
<dbReference type="AlphaFoldDB" id="A0A6J5YJ72"/>
<dbReference type="EMBL" id="CAEMXZ010000057">
    <property type="protein sequence ID" value="CAB4323602.1"/>
    <property type="molecule type" value="Genomic_DNA"/>
</dbReference>
<feature type="compositionally biased region" description="Basic and acidic residues" evidence="1">
    <location>
        <begin position="159"/>
        <end position="177"/>
    </location>
</feature>
<feature type="compositionally biased region" description="Acidic residues" evidence="1">
    <location>
        <begin position="78"/>
        <end position="89"/>
    </location>
</feature>
<organism evidence="2">
    <name type="scientific">freshwater metagenome</name>
    <dbReference type="NCBI Taxonomy" id="449393"/>
    <lineage>
        <taxon>unclassified sequences</taxon>
        <taxon>metagenomes</taxon>
        <taxon>ecological metagenomes</taxon>
    </lineage>
</organism>